<proteinExistence type="predicted"/>
<gene>
    <name evidence="1" type="ORF">MHBO_003038</name>
</gene>
<comment type="caution">
    <text evidence="1">The sequence shown here is derived from an EMBL/GenBank/DDBJ whole genome shotgun (WGS) entry which is preliminary data.</text>
</comment>
<evidence type="ECO:0000313" key="2">
    <source>
        <dbReference type="Proteomes" id="UP001439008"/>
    </source>
</evidence>
<keyword evidence="2" id="KW-1185">Reference proteome</keyword>
<evidence type="ECO:0000313" key="1">
    <source>
        <dbReference type="EMBL" id="MES1921512.1"/>
    </source>
</evidence>
<name>A0ABV2APA4_9EUKA</name>
<reference evidence="1 2" key="1">
    <citation type="journal article" date="2024" name="BMC Biol.">
        <title>Comparative genomics of Ascetosporea gives new insight into the evolutionary basis for animal parasitism in Rhizaria.</title>
        <authorList>
            <person name="Hiltunen Thoren M."/>
            <person name="Onut-Brannstrom I."/>
            <person name="Alfjorden A."/>
            <person name="Peckova H."/>
            <person name="Swords F."/>
            <person name="Hooper C."/>
            <person name="Holzer A.S."/>
            <person name="Bass D."/>
            <person name="Burki F."/>
        </authorList>
    </citation>
    <scope>NUCLEOTIDE SEQUENCE [LARGE SCALE GENOMIC DNA]</scope>
    <source>
        <strain evidence="1">20-A016</strain>
    </source>
</reference>
<organism evidence="1 2">
    <name type="scientific">Bonamia ostreae</name>
    <dbReference type="NCBI Taxonomy" id="126728"/>
    <lineage>
        <taxon>Eukaryota</taxon>
        <taxon>Sar</taxon>
        <taxon>Rhizaria</taxon>
        <taxon>Endomyxa</taxon>
        <taxon>Ascetosporea</taxon>
        <taxon>Haplosporida</taxon>
        <taxon>Bonamia</taxon>
    </lineage>
</organism>
<sequence length="137" mass="16099">MKNRVNFNIKLSIDQIELDFISETESEDDKAMMVKEQNFGMEGFLRTFITLLENKTIVEWFVVSKTKKNLHVDLTWNLYNMKFEGDNIGSEDEPRVQKIVRPLEKLSVGKVVMVDVKESIDFKVNAIWLLLIIWPFL</sequence>
<dbReference type="Proteomes" id="UP001439008">
    <property type="component" value="Unassembled WGS sequence"/>
</dbReference>
<dbReference type="EMBL" id="JBDODL010001431">
    <property type="protein sequence ID" value="MES1921512.1"/>
    <property type="molecule type" value="Genomic_DNA"/>
</dbReference>
<accession>A0ABV2APA4</accession>
<protein>
    <submittedName>
        <fullName evidence="1">Uncharacterized protein</fullName>
    </submittedName>
</protein>